<feature type="compositionally biased region" description="Gly residues" evidence="2">
    <location>
        <begin position="290"/>
        <end position="301"/>
    </location>
</feature>
<dbReference type="InterPro" id="IPR054357">
    <property type="entry name" value="MFE-2_N"/>
</dbReference>
<feature type="compositionally biased region" description="Low complexity" evidence="2">
    <location>
        <begin position="279"/>
        <end position="289"/>
    </location>
</feature>
<evidence type="ECO:0000256" key="1">
    <source>
        <dbReference type="ARBA" id="ARBA00005254"/>
    </source>
</evidence>
<reference evidence="5" key="1">
    <citation type="submission" date="2022-10" db="EMBL/GenBank/DDBJ databases">
        <title>The complete genomes of actinobacterial strains from the NBC collection.</title>
        <authorList>
            <person name="Joergensen T.S."/>
            <person name="Alvarez Arevalo M."/>
            <person name="Sterndorff E.B."/>
            <person name="Faurdal D."/>
            <person name="Vuksanovic O."/>
            <person name="Mourched A.-S."/>
            <person name="Charusanti P."/>
            <person name="Shaw S."/>
            <person name="Blin K."/>
            <person name="Weber T."/>
        </authorList>
    </citation>
    <scope>NUCLEOTIDE SEQUENCE</scope>
    <source>
        <strain evidence="5">NBC_00668</strain>
    </source>
</reference>
<name>A0ABZ1XVU0_9ACTN</name>
<feature type="domain" description="Peroxisomal multifunctional enzyme type 2-like N-terminal" evidence="4">
    <location>
        <begin position="20"/>
        <end position="141"/>
    </location>
</feature>
<evidence type="ECO:0000313" key="6">
    <source>
        <dbReference type="Proteomes" id="UP001432060"/>
    </source>
</evidence>
<evidence type="ECO:0000259" key="4">
    <source>
        <dbReference type="Pfam" id="PF22622"/>
    </source>
</evidence>
<dbReference type="EMBL" id="CP109019">
    <property type="protein sequence ID" value="WUT86813.1"/>
    <property type="molecule type" value="Genomic_DNA"/>
</dbReference>
<feature type="domain" description="MaoC-like" evidence="3">
    <location>
        <begin position="160"/>
        <end position="269"/>
    </location>
</feature>
<dbReference type="CDD" id="cd03448">
    <property type="entry name" value="HDE_HSD"/>
    <property type="match status" value="1"/>
</dbReference>
<dbReference type="InterPro" id="IPR029069">
    <property type="entry name" value="HotDog_dom_sf"/>
</dbReference>
<dbReference type="RefSeq" id="WP_329403491.1">
    <property type="nucleotide sequence ID" value="NZ_CP109019.1"/>
</dbReference>
<dbReference type="Gene3D" id="3.10.129.10">
    <property type="entry name" value="Hotdog Thioesterase"/>
    <property type="match status" value="1"/>
</dbReference>
<accession>A0ABZ1XVU0</accession>
<dbReference type="Pfam" id="PF22622">
    <property type="entry name" value="MFE-2_hydrat-2_N"/>
    <property type="match status" value="1"/>
</dbReference>
<dbReference type="PANTHER" id="PTHR13078">
    <property type="entry name" value="PEROXISOMAL MULTIFUNCTIONAL ENZYME TYPE 2-RELATED"/>
    <property type="match status" value="1"/>
</dbReference>
<sequence>MALYRDLVERTWDSGTRQWTFSDTSLYALGVGAGGDDPARELEFTTENSGGAVPSVLPTFAATLVSRRAEPTLGDFDVSQLLHTQQSLTLYGPLPVEGTAATTSRLAALRDRGSSALAVIESSCVDPATGRPLADIRTGLTIRREGGFGGEPGDDEPWERPEGEPDHTVDYRTAPNQALLYRLSGDPNPLHSDPAIAARLGFRRPLLHGLCTFGFAGRALLHTLCGGDPARFGTMSAHFTAPVFPGQELTVRIWERGESALFQVRVQGRVVLDRGTFVRRGTGTDTDTGTGTGSGSGSAGG</sequence>
<dbReference type="SUPFAM" id="SSF54637">
    <property type="entry name" value="Thioesterase/thiol ester dehydrase-isomerase"/>
    <property type="match status" value="2"/>
</dbReference>
<organism evidence="5 6">
    <name type="scientific">Streptomyces melanogenes</name>
    <dbReference type="NCBI Taxonomy" id="67326"/>
    <lineage>
        <taxon>Bacteria</taxon>
        <taxon>Bacillati</taxon>
        <taxon>Actinomycetota</taxon>
        <taxon>Actinomycetes</taxon>
        <taxon>Kitasatosporales</taxon>
        <taxon>Streptomycetaceae</taxon>
        <taxon>Streptomyces</taxon>
    </lineage>
</organism>
<dbReference type="Proteomes" id="UP001432060">
    <property type="component" value="Chromosome"/>
</dbReference>
<keyword evidence="6" id="KW-1185">Reference proteome</keyword>
<evidence type="ECO:0000313" key="5">
    <source>
        <dbReference type="EMBL" id="WUT86813.1"/>
    </source>
</evidence>
<feature type="region of interest" description="Disordered" evidence="2">
    <location>
        <begin position="279"/>
        <end position="301"/>
    </location>
</feature>
<comment type="similarity">
    <text evidence="1">Belongs to the enoyl-CoA hydratase/isomerase family.</text>
</comment>
<dbReference type="Pfam" id="PF01575">
    <property type="entry name" value="MaoC_dehydratas"/>
    <property type="match status" value="1"/>
</dbReference>
<dbReference type="PANTHER" id="PTHR13078:SF56">
    <property type="entry name" value="PEROXISOMAL MULTIFUNCTIONAL ENZYME TYPE 2"/>
    <property type="match status" value="1"/>
</dbReference>
<feature type="region of interest" description="Disordered" evidence="2">
    <location>
        <begin position="143"/>
        <end position="168"/>
    </location>
</feature>
<evidence type="ECO:0000256" key="2">
    <source>
        <dbReference type="SAM" id="MobiDB-lite"/>
    </source>
</evidence>
<dbReference type="InterPro" id="IPR002539">
    <property type="entry name" value="MaoC-like_dom"/>
</dbReference>
<gene>
    <name evidence="5" type="ORF">OG515_33715</name>
</gene>
<evidence type="ECO:0000259" key="3">
    <source>
        <dbReference type="Pfam" id="PF01575"/>
    </source>
</evidence>
<feature type="compositionally biased region" description="Basic and acidic residues" evidence="2">
    <location>
        <begin position="158"/>
        <end position="168"/>
    </location>
</feature>
<protein>
    <submittedName>
        <fullName evidence="5">MaoC/PaaZ C-terminal domain-containing protein</fullName>
    </submittedName>
</protein>
<proteinExistence type="inferred from homology"/>